<feature type="transmembrane region" description="Helical" evidence="9">
    <location>
        <begin position="12"/>
        <end position="31"/>
    </location>
</feature>
<feature type="transmembrane region" description="Helical" evidence="9">
    <location>
        <begin position="100"/>
        <end position="123"/>
    </location>
</feature>
<dbReference type="PANTHER" id="PTHR11795:SF442">
    <property type="entry name" value="ABC TRANSPORTER ATP-BINDING PROTEIN"/>
    <property type="match status" value="1"/>
</dbReference>
<evidence type="ECO:0000256" key="3">
    <source>
        <dbReference type="ARBA" id="ARBA00022475"/>
    </source>
</evidence>
<sequence>MRNFIERHTFWAIVLLLVVVLFLWMIFAVWPDWLVEAFGRKKTFVNTLLNGVTLGGLYFLVASGFTLIFGLMRNVNLAHGSMYLLGAYIGYEVADRTGNWFLGLAVAFLAVAISGVLLQVLIFRRMANDDLRQTLVTIGISIIAADAMLAIWTGTTYQFSPPDWLFGAADLPIISVIKSSGAAVYIKYPVFRLVVLAIAVAVGIGLWIFLNRTRIGMMIRAGVNDREMLAATGVNVQLVFVLVFAIGAGLAGFAGVIGGTALSVAPGEDIRYLLASLVVVIVGGLGSITGAAVGALIIGLAEQFGLAYFPTYGVVLTFLIMVVVLAVRPQGLMGGRG</sequence>
<evidence type="ECO:0000313" key="11">
    <source>
        <dbReference type="Proteomes" id="UP000664761"/>
    </source>
</evidence>
<feature type="transmembrane region" description="Helical" evidence="9">
    <location>
        <begin position="238"/>
        <end position="265"/>
    </location>
</feature>
<evidence type="ECO:0000256" key="6">
    <source>
        <dbReference type="ARBA" id="ARBA00022989"/>
    </source>
</evidence>
<dbReference type="RefSeq" id="WP_207043419.1">
    <property type="nucleotide sequence ID" value="NZ_JAFLNC010000002.1"/>
</dbReference>
<comment type="similarity">
    <text evidence="8">Belongs to the binding-protein-dependent transport system permease family. LivHM subfamily.</text>
</comment>
<evidence type="ECO:0000256" key="8">
    <source>
        <dbReference type="ARBA" id="ARBA00037998"/>
    </source>
</evidence>
<keyword evidence="3" id="KW-1003">Cell membrane</keyword>
<comment type="caution">
    <text evidence="10">The sequence shown here is derived from an EMBL/GenBank/DDBJ whole genome shotgun (WGS) entry which is preliminary data.</text>
</comment>
<keyword evidence="7 9" id="KW-0472">Membrane</keyword>
<dbReference type="PANTHER" id="PTHR11795">
    <property type="entry name" value="BRANCHED-CHAIN AMINO ACID TRANSPORT SYSTEM PERMEASE PROTEIN LIVH"/>
    <property type="match status" value="1"/>
</dbReference>
<feature type="transmembrane region" description="Helical" evidence="9">
    <location>
        <begin position="77"/>
        <end position="94"/>
    </location>
</feature>
<keyword evidence="5" id="KW-0029">Amino-acid transport</keyword>
<protein>
    <submittedName>
        <fullName evidence="10">Branched-chain amino acid ABC transporter permease</fullName>
    </submittedName>
</protein>
<feature type="transmembrane region" description="Helical" evidence="9">
    <location>
        <begin position="272"/>
        <end position="301"/>
    </location>
</feature>
<dbReference type="InterPro" id="IPR001851">
    <property type="entry name" value="ABC_transp_permease"/>
</dbReference>
<dbReference type="Pfam" id="PF02653">
    <property type="entry name" value="BPD_transp_2"/>
    <property type="match status" value="1"/>
</dbReference>
<evidence type="ECO:0000256" key="5">
    <source>
        <dbReference type="ARBA" id="ARBA00022970"/>
    </source>
</evidence>
<feature type="transmembrane region" description="Helical" evidence="9">
    <location>
        <begin position="307"/>
        <end position="327"/>
    </location>
</feature>
<evidence type="ECO:0000256" key="4">
    <source>
        <dbReference type="ARBA" id="ARBA00022692"/>
    </source>
</evidence>
<dbReference type="EMBL" id="JAFLNC010000002">
    <property type="protein sequence ID" value="MBO0333252.1"/>
    <property type="molecule type" value="Genomic_DNA"/>
</dbReference>
<feature type="transmembrane region" description="Helical" evidence="9">
    <location>
        <begin position="193"/>
        <end position="210"/>
    </location>
</feature>
<accession>A0ABS3F5M8</accession>
<dbReference type="CDD" id="cd06582">
    <property type="entry name" value="TM_PBP1_LivH_like"/>
    <property type="match status" value="1"/>
</dbReference>
<dbReference type="InterPro" id="IPR052157">
    <property type="entry name" value="BCAA_transport_permease"/>
</dbReference>
<evidence type="ECO:0000256" key="9">
    <source>
        <dbReference type="SAM" id="Phobius"/>
    </source>
</evidence>
<keyword evidence="2" id="KW-0813">Transport</keyword>
<evidence type="ECO:0000256" key="7">
    <source>
        <dbReference type="ARBA" id="ARBA00023136"/>
    </source>
</evidence>
<gene>
    <name evidence="10" type="ORF">J0X12_06495</name>
</gene>
<evidence type="ECO:0000313" key="10">
    <source>
        <dbReference type="EMBL" id="MBO0333252.1"/>
    </source>
</evidence>
<evidence type="ECO:0000256" key="1">
    <source>
        <dbReference type="ARBA" id="ARBA00004651"/>
    </source>
</evidence>
<organism evidence="10 11">
    <name type="scientific">Sneathiella sedimenti</name>
    <dbReference type="NCBI Taxonomy" id="2816034"/>
    <lineage>
        <taxon>Bacteria</taxon>
        <taxon>Pseudomonadati</taxon>
        <taxon>Pseudomonadota</taxon>
        <taxon>Alphaproteobacteria</taxon>
        <taxon>Sneathiellales</taxon>
        <taxon>Sneathiellaceae</taxon>
        <taxon>Sneathiella</taxon>
    </lineage>
</organism>
<feature type="transmembrane region" description="Helical" evidence="9">
    <location>
        <begin position="135"/>
        <end position="152"/>
    </location>
</feature>
<keyword evidence="4 9" id="KW-0812">Transmembrane</keyword>
<evidence type="ECO:0000256" key="2">
    <source>
        <dbReference type="ARBA" id="ARBA00022448"/>
    </source>
</evidence>
<comment type="subcellular location">
    <subcellularLocation>
        <location evidence="1">Cell membrane</location>
        <topology evidence="1">Multi-pass membrane protein</topology>
    </subcellularLocation>
</comment>
<name>A0ABS3F5M8_9PROT</name>
<reference evidence="10 11" key="1">
    <citation type="submission" date="2021-03" db="EMBL/GenBank/DDBJ databases">
        <title>Sneathiella sp. CAU 1612 isolated from Kang Won-do.</title>
        <authorList>
            <person name="Kim W."/>
        </authorList>
    </citation>
    <scope>NUCLEOTIDE SEQUENCE [LARGE SCALE GENOMIC DNA]</scope>
    <source>
        <strain evidence="10 11">CAU 1612</strain>
    </source>
</reference>
<keyword evidence="11" id="KW-1185">Reference proteome</keyword>
<feature type="transmembrane region" description="Helical" evidence="9">
    <location>
        <begin position="51"/>
        <end position="70"/>
    </location>
</feature>
<keyword evidence="6 9" id="KW-1133">Transmembrane helix</keyword>
<dbReference type="Proteomes" id="UP000664761">
    <property type="component" value="Unassembled WGS sequence"/>
</dbReference>
<proteinExistence type="inferred from homology"/>